<name>A0A817UNW8_9BILA</name>
<evidence type="ECO:0000256" key="1">
    <source>
        <dbReference type="ARBA" id="ARBA00022801"/>
    </source>
</evidence>
<protein>
    <recommendedName>
        <fullName evidence="2">Peptidase S9 prolyl oligopeptidase catalytic domain-containing protein</fullName>
    </recommendedName>
</protein>
<proteinExistence type="predicted"/>
<dbReference type="GO" id="GO:0006508">
    <property type="term" value="P:proteolysis"/>
    <property type="evidence" value="ECO:0007669"/>
    <property type="project" value="InterPro"/>
</dbReference>
<feature type="domain" description="Peptidase S9 prolyl oligopeptidase catalytic" evidence="2">
    <location>
        <begin position="454"/>
        <end position="654"/>
    </location>
</feature>
<reference evidence="3" key="1">
    <citation type="submission" date="2021-02" db="EMBL/GenBank/DDBJ databases">
        <authorList>
            <person name="Nowell W R."/>
        </authorList>
    </citation>
    <scope>NUCLEOTIDE SEQUENCE</scope>
</reference>
<dbReference type="SUPFAM" id="SSF53474">
    <property type="entry name" value="alpha/beta-Hydrolases"/>
    <property type="match status" value="1"/>
</dbReference>
<dbReference type="EMBL" id="CAJNXB010003764">
    <property type="protein sequence ID" value="CAF3335667.1"/>
    <property type="molecule type" value="Genomic_DNA"/>
</dbReference>
<dbReference type="EMBL" id="CAJOBP010002697">
    <property type="protein sequence ID" value="CAF4369329.1"/>
    <property type="molecule type" value="Genomic_DNA"/>
</dbReference>
<evidence type="ECO:0000313" key="3">
    <source>
        <dbReference type="EMBL" id="CAF3335667.1"/>
    </source>
</evidence>
<dbReference type="PANTHER" id="PTHR42776:SF27">
    <property type="entry name" value="DIPEPTIDYL PEPTIDASE FAMILY MEMBER 6"/>
    <property type="match status" value="1"/>
</dbReference>
<dbReference type="InterPro" id="IPR011042">
    <property type="entry name" value="6-blade_b-propeller_TolB-like"/>
</dbReference>
<dbReference type="OrthoDB" id="416344at2759"/>
<sequence length="691" mass="79408">MPNLTFDEFFDYTTFPLLKFSPTARHLLIQTRCPSWNTSSYENTLWLYDIKNQTKKLITLNLSASSKPKWSPSGDYIALTLKTDNSENKTNDKQTEQHIYLYSLISDELFSIQIGKDILSTFTWSDNDSSLYIATIDLWSIDKENDVYNDEWKDVIQYRQHVVPSNSTIYRIDLNFNNLSLPVERHVVRNVSFLINELLYVSYEKQLIVSSVSKLIEDLNDFELYSIDLQNTLKLTRLTNNEVAEIELQLSIDGHHLFFLTVSLGTNKGKFNNTQYRLYSLNLINGQLTRLGETFQGNINRYAIKYDFGVYILGQLGTEVHIYTQELSTNDLIHHHGWNGTYELIASSNENGPIAFVYSSLEKPMEVYFANNINQLKSARAITNENDLFNQRSLPQTKLYSWINEDDHRVIEGILHYPPGMFESKNLSLLVLIHGGPYWASLNRLELAWHDWASLAALEGWLVLEPNYRGSTGYGDEFLNEIRYRPLSRPGKDILCGVDRLIKDGIVDPHRLAVGGYSYGGFLTNWLITQTRHFNVALSGAGVVDYASAWGMMDVPVPLSYLLGGFPWETPNIYQNEAPIYHLDRIRTPTHIITGEKDNRVPTPQSYILERGLHYLGVPVKLIIFPKEGHSMKDNPWHGKIKVREELKWLRKYGNQSLNDNGLSSNSEQPTSTYALQLYMLLFSIVSIKNT</sequence>
<dbReference type="Gene3D" id="3.40.50.1820">
    <property type="entry name" value="alpha/beta hydrolase"/>
    <property type="match status" value="1"/>
</dbReference>
<dbReference type="InterPro" id="IPR001375">
    <property type="entry name" value="Peptidase_S9_cat"/>
</dbReference>
<organism evidence="3 5">
    <name type="scientific">Rotaria socialis</name>
    <dbReference type="NCBI Taxonomy" id="392032"/>
    <lineage>
        <taxon>Eukaryota</taxon>
        <taxon>Metazoa</taxon>
        <taxon>Spiralia</taxon>
        <taxon>Gnathifera</taxon>
        <taxon>Rotifera</taxon>
        <taxon>Eurotatoria</taxon>
        <taxon>Bdelloidea</taxon>
        <taxon>Philodinida</taxon>
        <taxon>Philodinidae</taxon>
        <taxon>Rotaria</taxon>
    </lineage>
</organism>
<keyword evidence="1" id="KW-0378">Hydrolase</keyword>
<evidence type="ECO:0000313" key="5">
    <source>
        <dbReference type="Proteomes" id="UP000663825"/>
    </source>
</evidence>
<dbReference type="SUPFAM" id="SSF82171">
    <property type="entry name" value="DPP6 N-terminal domain-like"/>
    <property type="match status" value="1"/>
</dbReference>
<evidence type="ECO:0000259" key="2">
    <source>
        <dbReference type="Pfam" id="PF00326"/>
    </source>
</evidence>
<dbReference type="Pfam" id="PF00326">
    <property type="entry name" value="Peptidase_S9"/>
    <property type="match status" value="1"/>
</dbReference>
<evidence type="ECO:0000313" key="6">
    <source>
        <dbReference type="Proteomes" id="UP000663873"/>
    </source>
</evidence>
<accession>A0A817UNW8</accession>
<dbReference type="PANTHER" id="PTHR42776">
    <property type="entry name" value="SERINE PEPTIDASE S9 FAMILY MEMBER"/>
    <property type="match status" value="1"/>
</dbReference>
<dbReference type="Proteomes" id="UP000663873">
    <property type="component" value="Unassembled WGS sequence"/>
</dbReference>
<dbReference type="AlphaFoldDB" id="A0A817UNW8"/>
<gene>
    <name evidence="3" type="ORF">TIS948_LOCUS21844</name>
    <name evidence="4" type="ORF">UJA718_LOCUS16980</name>
</gene>
<keyword evidence="6" id="KW-1185">Reference proteome</keyword>
<dbReference type="Gene3D" id="2.120.10.30">
    <property type="entry name" value="TolB, C-terminal domain"/>
    <property type="match status" value="1"/>
</dbReference>
<dbReference type="GO" id="GO:0004252">
    <property type="term" value="F:serine-type endopeptidase activity"/>
    <property type="evidence" value="ECO:0007669"/>
    <property type="project" value="TreeGrafter"/>
</dbReference>
<dbReference type="InterPro" id="IPR029058">
    <property type="entry name" value="AB_hydrolase_fold"/>
</dbReference>
<dbReference type="Proteomes" id="UP000663825">
    <property type="component" value="Unassembled WGS sequence"/>
</dbReference>
<comment type="caution">
    <text evidence="3">The sequence shown here is derived from an EMBL/GenBank/DDBJ whole genome shotgun (WGS) entry which is preliminary data.</text>
</comment>
<evidence type="ECO:0000313" key="4">
    <source>
        <dbReference type="EMBL" id="CAF4369329.1"/>
    </source>
</evidence>